<keyword evidence="3" id="KW-1185">Reference proteome</keyword>
<feature type="compositionally biased region" description="Acidic residues" evidence="1">
    <location>
        <begin position="272"/>
        <end position="291"/>
    </location>
</feature>
<evidence type="ECO:0000256" key="1">
    <source>
        <dbReference type="SAM" id="MobiDB-lite"/>
    </source>
</evidence>
<name>A0A1L0CVR6_9ASCO</name>
<dbReference type="Proteomes" id="UP000183365">
    <property type="component" value="Unassembled WGS sequence"/>
</dbReference>
<evidence type="ECO:0000313" key="2">
    <source>
        <dbReference type="EMBL" id="SGZ38895.1"/>
    </source>
</evidence>
<proteinExistence type="predicted"/>
<feature type="region of interest" description="Disordered" evidence="1">
    <location>
        <begin position="269"/>
        <end position="309"/>
    </location>
</feature>
<feature type="compositionally biased region" description="Acidic residues" evidence="1">
    <location>
        <begin position="299"/>
        <end position="309"/>
    </location>
</feature>
<dbReference type="AlphaFoldDB" id="A0A1L0CVR6"/>
<gene>
    <name evidence="2" type="ORF">HGUI_01095</name>
</gene>
<reference evidence="3" key="1">
    <citation type="submission" date="2016-11" db="EMBL/GenBank/DDBJ databases">
        <authorList>
            <person name="Guldener U."/>
        </authorList>
    </citation>
    <scope>NUCLEOTIDE SEQUENCE [LARGE SCALE GENOMIC DNA]</scope>
</reference>
<dbReference type="EMBL" id="FQNF01000014">
    <property type="protein sequence ID" value="SGZ38895.1"/>
    <property type="molecule type" value="Genomic_DNA"/>
</dbReference>
<organism evidence="2 3">
    <name type="scientific">Hanseniaspora guilliermondii</name>
    <dbReference type="NCBI Taxonomy" id="56406"/>
    <lineage>
        <taxon>Eukaryota</taxon>
        <taxon>Fungi</taxon>
        <taxon>Dikarya</taxon>
        <taxon>Ascomycota</taxon>
        <taxon>Saccharomycotina</taxon>
        <taxon>Saccharomycetes</taxon>
        <taxon>Saccharomycodales</taxon>
        <taxon>Saccharomycodaceae</taxon>
        <taxon>Hanseniaspora</taxon>
    </lineage>
</organism>
<dbReference type="OrthoDB" id="3972710at2759"/>
<evidence type="ECO:0000313" key="3">
    <source>
        <dbReference type="Proteomes" id="UP000183365"/>
    </source>
</evidence>
<protein>
    <submittedName>
        <fullName evidence="2">Uncharacterized protein</fullName>
    </submittedName>
</protein>
<sequence>MSIYNDDVDHEILKISYGFNDQNTILYDFISSYFKRNHVDHGTTIKNIDLDLIFTSLIPNRLFSDVVHFINTKYNTSISSQIMNTIIELPVFKKLKKDNQSLNIQEEDESHIRLLRNMYESYYQVDGSGQITHMMLPKATFDRLLQILMNPLDSITSLKEYFKILSKIFIPLNMVNTVLFIPFIQDIDSKGDEAVHIMSLFDKYSNNDANDIYTVQPKLESYLKADSEIIRNKEFDKLIHKVRNIMAYNFGFDDNKSINEDELLEEVHEPFDEIGDENNVDNESDYSDFEPSDNSSNSDDTDVLSEEEL</sequence>
<dbReference type="VEuPathDB" id="FungiDB:HGUI_01095"/>
<accession>A0A1L0CVR6</accession>